<feature type="region of interest" description="Disordered" evidence="3">
    <location>
        <begin position="401"/>
        <end position="421"/>
    </location>
</feature>
<reference evidence="4 5" key="1">
    <citation type="journal article" date="2019" name="Gigascience">
        <title>Whole-genome sequence of the oriental lung fluke Paragonimus westermani.</title>
        <authorList>
            <person name="Oey H."/>
            <person name="Zakrzewski M."/>
            <person name="Narain K."/>
            <person name="Devi K.R."/>
            <person name="Agatsuma T."/>
            <person name="Nawaratna S."/>
            <person name="Gobert G.N."/>
            <person name="Jones M.K."/>
            <person name="Ragan M.A."/>
            <person name="McManus D.P."/>
            <person name="Krause L."/>
        </authorList>
    </citation>
    <scope>NUCLEOTIDE SEQUENCE [LARGE SCALE GENOMIC DNA]</scope>
    <source>
        <strain evidence="4 5">IND2009</strain>
    </source>
</reference>
<evidence type="ECO:0000313" key="4">
    <source>
        <dbReference type="EMBL" id="KAA3680327.1"/>
    </source>
</evidence>
<dbReference type="AlphaFoldDB" id="A0A5J4NX92"/>
<organism evidence="4 5">
    <name type="scientific">Paragonimus westermani</name>
    <dbReference type="NCBI Taxonomy" id="34504"/>
    <lineage>
        <taxon>Eukaryota</taxon>
        <taxon>Metazoa</taxon>
        <taxon>Spiralia</taxon>
        <taxon>Lophotrochozoa</taxon>
        <taxon>Platyhelminthes</taxon>
        <taxon>Trematoda</taxon>
        <taxon>Digenea</taxon>
        <taxon>Plagiorchiida</taxon>
        <taxon>Troglotremata</taxon>
        <taxon>Troglotrematidae</taxon>
        <taxon>Paragonimus</taxon>
    </lineage>
</organism>
<dbReference type="GO" id="GO:0000266">
    <property type="term" value="P:mitochondrial fission"/>
    <property type="evidence" value="ECO:0007669"/>
    <property type="project" value="TreeGrafter"/>
</dbReference>
<gene>
    <name evidence="4" type="ORF">DEA37_0001928</name>
</gene>
<feature type="coiled-coil region" evidence="2">
    <location>
        <begin position="283"/>
        <end position="310"/>
    </location>
</feature>
<evidence type="ECO:0008006" key="6">
    <source>
        <dbReference type="Google" id="ProtNLM"/>
    </source>
</evidence>
<evidence type="ECO:0000256" key="1">
    <source>
        <dbReference type="ARBA" id="ARBA00005807"/>
    </source>
</evidence>
<keyword evidence="2" id="KW-0175">Coiled coil</keyword>
<feature type="non-terminal residue" evidence="4">
    <location>
        <position position="1"/>
    </location>
</feature>
<sequence length="546" mass="60327">LCKQDHLKTFPLAYLKFNIHRYILRILSFSQFFTFRSVCSLRRLVLLLPVGKPAPRISLRLSCAENGSCMRHDDSSDNSCSTDNTYTSATTLTDLNDEGDQCRFDLSLSSTPRLSRHKGPCYSRIWGHNLSAFREHSYSDQGTNGHDRKCMKRPSCSRGSSVERAHVPVYSVRSQLNPATSGLSHLPTQLPRRRKIIPDHSRRKRLGQIRLPTHPSYHSSADSLPDSHFEHGVLSATVQCLACIMCNNTPISLASLQQFDVKLNNSLSRKTRRVLKAAPTCGERGDTERINQLETELSQLRAQLARLIVLQEGKQLLVASSEEGDQRFAGDGESDTGPIVLTDAPVCPRQKIVSDQLKVTCCQPNLSAPIPPPPPLMPLPPPLSSPASQQDWRAQLIAKRKQKHGTVLEPSNRTPTPSQPADMNQVLRELQSGSVKLRAVPRSPGGTPIRSNTSPQISGTDPCAIIARALRSKFCRVRAVLNLSESGGENTLNASQHDSGFQLNQSILEKRSASATPPSQPRTFHTQPVSSPVRLISAFSMLVSRR</sequence>
<comment type="caution">
    <text evidence="4">The sequence shown here is derived from an EMBL/GenBank/DDBJ whole genome shotgun (WGS) entry which is preliminary data.</text>
</comment>
<comment type="similarity">
    <text evidence="1">Belongs to the MTFR1 family.</text>
</comment>
<protein>
    <recommendedName>
        <fullName evidence="6">Mitochondrial fission regulator 2</fullName>
    </recommendedName>
</protein>
<dbReference type="PANTHER" id="PTHR14215">
    <property type="entry name" value="PROTEIN OF UNKNOWN FUNCTION DUF729"/>
    <property type="match status" value="1"/>
</dbReference>
<evidence type="ECO:0000256" key="2">
    <source>
        <dbReference type="SAM" id="Coils"/>
    </source>
</evidence>
<dbReference type="Proteomes" id="UP000324629">
    <property type="component" value="Unassembled WGS sequence"/>
</dbReference>
<dbReference type="EMBL" id="QNGE01000472">
    <property type="protein sequence ID" value="KAA3680327.1"/>
    <property type="molecule type" value="Genomic_DNA"/>
</dbReference>
<dbReference type="InterPro" id="IPR007972">
    <property type="entry name" value="Mtfr1"/>
</dbReference>
<feature type="region of interest" description="Disordered" evidence="3">
    <location>
        <begin position="438"/>
        <end position="457"/>
    </location>
</feature>
<dbReference type="PANTHER" id="PTHR14215:SF0">
    <property type="entry name" value="WH2 DOMAIN-CONTAINING PROTEIN"/>
    <property type="match status" value="1"/>
</dbReference>
<keyword evidence="5" id="KW-1185">Reference proteome</keyword>
<evidence type="ECO:0000313" key="5">
    <source>
        <dbReference type="Proteomes" id="UP000324629"/>
    </source>
</evidence>
<name>A0A5J4NX92_9TREM</name>
<evidence type="ECO:0000256" key="3">
    <source>
        <dbReference type="SAM" id="MobiDB-lite"/>
    </source>
</evidence>
<proteinExistence type="inferred from homology"/>
<dbReference type="GO" id="GO:0005739">
    <property type="term" value="C:mitochondrion"/>
    <property type="evidence" value="ECO:0007669"/>
    <property type="project" value="TreeGrafter"/>
</dbReference>
<feature type="region of interest" description="Disordered" evidence="3">
    <location>
        <begin position="138"/>
        <end position="157"/>
    </location>
</feature>
<dbReference type="Pfam" id="PF05308">
    <property type="entry name" value="Mito_fiss_reg"/>
    <property type="match status" value="1"/>
</dbReference>
<feature type="compositionally biased region" description="Polar residues" evidence="3">
    <location>
        <begin position="409"/>
        <end position="421"/>
    </location>
</feature>
<dbReference type="GO" id="GO:0009060">
    <property type="term" value="P:aerobic respiration"/>
    <property type="evidence" value="ECO:0007669"/>
    <property type="project" value="TreeGrafter"/>
</dbReference>
<accession>A0A5J4NX92</accession>